<reference evidence="2 3" key="3">
    <citation type="journal article" date="2010" name="Sequencing">
        <title>Complete Genome Sequence of Rothia mucilaginosa DY-18: A Clinical Isolate with Dense Meshwork-Like Structures from a Persistent Apical Periodontitis Lesion.</title>
        <authorList>
            <person name="Yamane K."/>
            <person name="Nambu T."/>
            <person name="Yamanaka T."/>
            <person name="Mashimo C."/>
            <person name="Sugimori C."/>
            <person name="Leung K.-P."/>
            <person name="Fukushima H."/>
        </authorList>
    </citation>
    <scope>NUCLEOTIDE SEQUENCE [LARGE SCALE GENOMIC DNA]</scope>
    <source>
        <strain evidence="2 3">DY-18</strain>
    </source>
</reference>
<organism evidence="2 3">
    <name type="scientific">Rothia mucilaginosa (strain DY-18)</name>
    <name type="common">Stomatococcus mucilaginosus</name>
    <dbReference type="NCBI Taxonomy" id="680646"/>
    <lineage>
        <taxon>Bacteria</taxon>
        <taxon>Bacillati</taxon>
        <taxon>Actinomycetota</taxon>
        <taxon>Actinomycetes</taxon>
        <taxon>Micrococcales</taxon>
        <taxon>Micrococcaceae</taxon>
        <taxon>Rothia</taxon>
    </lineage>
</organism>
<evidence type="ECO:0000313" key="2">
    <source>
        <dbReference type="EMBL" id="BAI65673.1"/>
    </source>
</evidence>
<name>D2NPV5_ROTMD</name>
<proteinExistence type="predicted"/>
<evidence type="ECO:0000313" key="3">
    <source>
        <dbReference type="Proteomes" id="UP000001883"/>
    </source>
</evidence>
<dbReference type="KEGG" id="rmu:RMDY18_18410"/>
<sequence>MDAGPLCFRAQPIGCRRGKLSQKVVPKKRELYYNVYIVFRNEVPTMENLVISVFNTESEAYQSFADLKAFRQTQTTKVAQIALVKNENGHIVEKERYDFEDSTTDATLKGGLLGAVIGLLGGPIGVLFGYGIGSLNGLVAGATVDTAEAGLIDVVSQKLTNGETAVVALVQEDNEAVIDAYFTKYDTQIVRWDVATVVAEIEAALQVQEDLYNQARAQMKAERKAERKAKLEEFKANVKAKFDKLKA</sequence>
<dbReference type="eggNOG" id="COG4803">
    <property type="taxonomic scope" value="Bacteria"/>
</dbReference>
<dbReference type="InterPro" id="IPR009200">
    <property type="entry name" value="DUF1269_membrane"/>
</dbReference>
<protein>
    <submittedName>
        <fullName evidence="2">Inorganic pyrophosphatase/exopolyphosphatase</fullName>
    </submittedName>
</protein>
<dbReference type="Proteomes" id="UP000001883">
    <property type="component" value="Chromosome"/>
</dbReference>
<gene>
    <name evidence="2" type="ordered locus">RMDY18_18410</name>
</gene>
<dbReference type="Pfam" id="PF06897">
    <property type="entry name" value="DUF1269"/>
    <property type="match status" value="1"/>
</dbReference>
<reference evidence="3" key="1">
    <citation type="submission" date="2009-07" db="EMBL/GenBank/DDBJ databases">
        <title>Complete genome sequence of Rothia mucilaginosa DJ.</title>
        <authorList>
            <person name="Yamane K."/>
            <person name="Nambu T."/>
            <person name="Mashimo C."/>
            <person name="Sugimori C."/>
            <person name="Yamanaka T."/>
            <person name="Leung K."/>
            <person name="Fukushima H."/>
        </authorList>
    </citation>
    <scope>NUCLEOTIDE SEQUENCE [LARGE SCALE GENOMIC DNA]</scope>
    <source>
        <strain evidence="3">DY-18</strain>
    </source>
</reference>
<keyword evidence="1" id="KW-0175">Coiled coil</keyword>
<accession>D2NPV5</accession>
<dbReference type="EMBL" id="AP011540">
    <property type="protein sequence ID" value="BAI65673.1"/>
    <property type="molecule type" value="Genomic_DNA"/>
</dbReference>
<dbReference type="HOGENOM" id="CLU_107989_2_0_11"/>
<feature type="coiled-coil region" evidence="1">
    <location>
        <begin position="198"/>
        <end position="232"/>
    </location>
</feature>
<keyword evidence="3" id="KW-1185">Reference proteome</keyword>
<reference evidence="2 3" key="2">
    <citation type="journal article" date="2010" name="J Osaka Dent Univ">
        <title>Isolation and identification of Rothia mucilaginosa from persistent apical periodontitis lesions.</title>
        <authorList>
            <person name="Yamane K."/>
            <person name="Yoshida M."/>
            <person name="Fujihira T."/>
            <person name="Baba T."/>
            <person name="Tsuji N."/>
            <person name="Hayashi H."/>
            <person name="Sugimori C."/>
            <person name="Yamanaka T."/>
            <person name="Mashimo C."/>
            <person name="Nambu T."/>
            <person name="Kawai H."/>
            <person name="Fukushima H."/>
        </authorList>
    </citation>
    <scope>NUCLEOTIDE SEQUENCE [LARGE SCALE GENOMIC DNA]</scope>
    <source>
        <strain evidence="2 3">DY-18</strain>
    </source>
</reference>
<evidence type="ECO:0000256" key="1">
    <source>
        <dbReference type="SAM" id="Coils"/>
    </source>
</evidence>
<dbReference type="AlphaFoldDB" id="D2NPV5"/>